<dbReference type="EMBL" id="CAEFZW010000003">
    <property type="protein sequence ID" value="CAB4254101.1"/>
    <property type="molecule type" value="Genomic_DNA"/>
</dbReference>
<dbReference type="Gene3D" id="3.40.630.30">
    <property type="match status" value="1"/>
</dbReference>
<dbReference type="InterPro" id="IPR052564">
    <property type="entry name" value="N-acetyltrans/Recomb-assoc"/>
</dbReference>
<dbReference type="RefSeq" id="XP_041405945.1">
    <property type="nucleotide sequence ID" value="XM_041550011.1"/>
</dbReference>
<dbReference type="PANTHER" id="PTHR43451">
    <property type="entry name" value="ACETYLTRANSFERASE (GNAT) FAMILY PROTEIN"/>
    <property type="match status" value="1"/>
</dbReference>
<sequence length="210" mass="23829">MTTMEVTPVEDVERACGTLLAAFHDSSANDFLNCKFQDVPLEETLASHSRADELTRNTIMFYVDRGAEFVQTGDYATVAIWTVPHKHVAVDRTKDERFNAVFLDESQRVKERVIPQGMQYYYLFMVGRDPVSAVKGSVRALFDHYIERANRENVALVLEAISDHARDVYEHFGFVNYNTFKYGAGEVDSNGHLDSNGDGHTGYLMIYLPK</sequence>
<evidence type="ECO:0000313" key="1">
    <source>
        <dbReference type="EMBL" id="CAB4254101.1"/>
    </source>
</evidence>
<reference evidence="1 2" key="1">
    <citation type="submission" date="2020-05" db="EMBL/GenBank/DDBJ databases">
        <authorList>
            <person name="Casaregola S."/>
            <person name="Devillers H."/>
            <person name="Grondin C."/>
        </authorList>
    </citation>
    <scope>NUCLEOTIDE SEQUENCE [LARGE SCALE GENOMIC DNA]</scope>
    <source>
        <strain evidence="1 2">CLIB 1767</strain>
    </source>
</reference>
<dbReference type="SUPFAM" id="SSF55729">
    <property type="entry name" value="Acyl-CoA N-acyltransferases (Nat)"/>
    <property type="match status" value="1"/>
</dbReference>
<organism evidence="1 2">
    <name type="scientific">Maudiozyma barnettii</name>
    <dbReference type="NCBI Taxonomy" id="61262"/>
    <lineage>
        <taxon>Eukaryota</taxon>
        <taxon>Fungi</taxon>
        <taxon>Dikarya</taxon>
        <taxon>Ascomycota</taxon>
        <taxon>Saccharomycotina</taxon>
        <taxon>Saccharomycetes</taxon>
        <taxon>Saccharomycetales</taxon>
        <taxon>Saccharomycetaceae</taxon>
        <taxon>Maudiozyma</taxon>
    </lineage>
</organism>
<protein>
    <recommendedName>
        <fullName evidence="3">N-acetyltransferase domain-containing protein</fullName>
    </recommendedName>
</protein>
<gene>
    <name evidence="1" type="ORF">KABA2_03S12584</name>
</gene>
<evidence type="ECO:0000313" key="2">
    <source>
        <dbReference type="Proteomes" id="UP000644660"/>
    </source>
</evidence>
<name>A0A8H2VEK8_9SACH</name>
<evidence type="ECO:0008006" key="3">
    <source>
        <dbReference type="Google" id="ProtNLM"/>
    </source>
</evidence>
<dbReference type="PANTHER" id="PTHR43451:SF1">
    <property type="entry name" value="ACETYLTRANSFERASE"/>
    <property type="match status" value="1"/>
</dbReference>
<proteinExistence type="predicted"/>
<accession>A0A8H2VEK8</accession>
<dbReference type="Proteomes" id="UP000644660">
    <property type="component" value="Unassembled WGS sequence"/>
</dbReference>
<dbReference type="InterPro" id="IPR016181">
    <property type="entry name" value="Acyl_CoA_acyltransferase"/>
</dbReference>
<keyword evidence="2" id="KW-1185">Reference proteome</keyword>
<dbReference type="GeneID" id="64857084"/>
<dbReference type="AlphaFoldDB" id="A0A8H2VEK8"/>
<comment type="caution">
    <text evidence="1">The sequence shown here is derived from an EMBL/GenBank/DDBJ whole genome shotgun (WGS) entry which is preliminary data.</text>
</comment>